<keyword evidence="6 7" id="KW-0520">NAD</keyword>
<feature type="binding site" evidence="7">
    <location>
        <position position="170"/>
    </location>
    <ligand>
        <name>L-glutamine</name>
        <dbReference type="ChEBI" id="CHEBI:58359"/>
    </ligand>
</feature>
<dbReference type="InterPro" id="IPR003010">
    <property type="entry name" value="C-N_Hydrolase"/>
</dbReference>
<dbReference type="HAMAP" id="MF_02090">
    <property type="entry name" value="NadE_glutamine_dep"/>
    <property type="match status" value="1"/>
</dbReference>
<comment type="similarity">
    <text evidence="9">Belongs to the NAD synthetase family.</text>
</comment>
<dbReference type="SUPFAM" id="SSF56317">
    <property type="entry name" value="Carbon-nitrogen hydrolase"/>
    <property type="match status" value="1"/>
</dbReference>
<feature type="binding site" evidence="7">
    <location>
        <position position="398"/>
    </location>
    <ligand>
        <name>deamido-NAD(+)</name>
        <dbReference type="ChEBI" id="CHEBI:58437"/>
        <note>ligand shared between two neighboring subunits</note>
    </ligand>
</feature>
<dbReference type="UniPathway" id="UPA00253">
    <property type="reaction ID" value="UER00334"/>
</dbReference>
<evidence type="ECO:0000256" key="2">
    <source>
        <dbReference type="ARBA" id="ARBA00007145"/>
    </source>
</evidence>
<evidence type="ECO:0000259" key="10">
    <source>
        <dbReference type="PROSITE" id="PS50263"/>
    </source>
</evidence>
<dbReference type="FunFam" id="3.40.50.620:FF:000106">
    <property type="entry name" value="Glutamine-dependent NAD(+) synthetase"/>
    <property type="match status" value="1"/>
</dbReference>
<organism evidence="11 12">
    <name type="scientific">Acidithiobacillus thiooxidans ATCC 19377</name>
    <dbReference type="NCBI Taxonomy" id="637390"/>
    <lineage>
        <taxon>Bacteria</taxon>
        <taxon>Pseudomonadati</taxon>
        <taxon>Pseudomonadota</taxon>
        <taxon>Acidithiobacillia</taxon>
        <taxon>Acidithiobacillales</taxon>
        <taxon>Acidithiobacillaceae</taxon>
        <taxon>Acidithiobacillus</taxon>
    </lineage>
</organism>
<evidence type="ECO:0000256" key="6">
    <source>
        <dbReference type="ARBA" id="ARBA00023027"/>
    </source>
</evidence>
<comment type="caution">
    <text evidence="11">The sequence shown here is derived from an EMBL/GenBank/DDBJ whole genome shotgun (WGS) entry which is preliminary data.</text>
</comment>
<dbReference type="PIRSF" id="PIRSF006630">
    <property type="entry name" value="NADS_GAT"/>
    <property type="match status" value="1"/>
</dbReference>
<keyword evidence="5 7" id="KW-0067">ATP-binding</keyword>
<evidence type="ECO:0000256" key="9">
    <source>
        <dbReference type="RuleBase" id="RU003811"/>
    </source>
</evidence>
<gene>
    <name evidence="7 11" type="primary">nadE</name>
    <name evidence="11" type="ORF">DLNHIDIE_02888</name>
</gene>
<feature type="binding site" evidence="7">
    <location>
        <position position="113"/>
    </location>
    <ligand>
        <name>L-glutamine</name>
        <dbReference type="ChEBI" id="CHEBI:58359"/>
    </ligand>
</feature>
<dbReference type="InterPro" id="IPR022310">
    <property type="entry name" value="NAD/GMP_synthase"/>
</dbReference>
<comment type="function">
    <text evidence="7">Catalyzes the ATP-dependent amidation of deamido-NAD to form NAD. Uses L-glutamine as a nitrogen source.</text>
</comment>
<dbReference type="RefSeq" id="WP_142089479.1">
    <property type="nucleotide sequence ID" value="NZ_SZUV01000002.1"/>
</dbReference>
<evidence type="ECO:0000256" key="3">
    <source>
        <dbReference type="ARBA" id="ARBA00022598"/>
    </source>
</evidence>
<evidence type="ECO:0000256" key="5">
    <source>
        <dbReference type="ARBA" id="ARBA00022840"/>
    </source>
</evidence>
<dbReference type="PROSITE" id="PS50263">
    <property type="entry name" value="CN_HYDROLASE"/>
    <property type="match status" value="1"/>
</dbReference>
<evidence type="ECO:0000313" key="12">
    <source>
        <dbReference type="Proteomes" id="UP000315403"/>
    </source>
</evidence>
<evidence type="ECO:0000256" key="7">
    <source>
        <dbReference type="HAMAP-Rule" id="MF_02090"/>
    </source>
</evidence>
<dbReference type="InterPro" id="IPR036526">
    <property type="entry name" value="C-N_Hydrolase_sf"/>
</dbReference>
<evidence type="ECO:0000256" key="1">
    <source>
        <dbReference type="ARBA" id="ARBA00005188"/>
    </source>
</evidence>
<protein>
    <recommendedName>
        <fullName evidence="7 8">Glutamine-dependent NAD(+) synthetase</fullName>
        <ecNumber evidence="7 8">6.3.5.1</ecNumber>
    </recommendedName>
    <alternativeName>
        <fullName evidence="7 8">NAD(+) synthase [glutamine-hydrolyzing]</fullName>
    </alternativeName>
</protein>
<dbReference type="GO" id="GO:0008795">
    <property type="term" value="F:NAD+ synthase activity"/>
    <property type="evidence" value="ECO:0007669"/>
    <property type="project" value="UniProtKB-UniRule"/>
</dbReference>
<dbReference type="Pfam" id="PF00795">
    <property type="entry name" value="CN_hydrolase"/>
    <property type="match status" value="1"/>
</dbReference>
<dbReference type="Pfam" id="PF02540">
    <property type="entry name" value="NAD_synthase"/>
    <property type="match status" value="1"/>
</dbReference>
<feature type="domain" description="CN hydrolase" evidence="10">
    <location>
        <begin position="1"/>
        <end position="240"/>
    </location>
</feature>
<feature type="binding site" evidence="7">
    <location>
        <position position="393"/>
    </location>
    <ligand>
        <name>ATP</name>
        <dbReference type="ChEBI" id="CHEBI:30616"/>
    </ligand>
</feature>
<dbReference type="Gene3D" id="3.40.50.620">
    <property type="entry name" value="HUPs"/>
    <property type="match status" value="1"/>
</dbReference>
<dbReference type="GO" id="GO:0009435">
    <property type="term" value="P:NAD+ biosynthetic process"/>
    <property type="evidence" value="ECO:0007669"/>
    <property type="project" value="UniProtKB-UniRule"/>
</dbReference>
<dbReference type="EMBL" id="SZUV01000002">
    <property type="protein sequence ID" value="TQN50087.1"/>
    <property type="molecule type" value="Genomic_DNA"/>
</dbReference>
<dbReference type="NCBIfam" id="TIGR00552">
    <property type="entry name" value="nadE"/>
    <property type="match status" value="1"/>
</dbReference>
<reference evidence="11 12" key="1">
    <citation type="submission" date="2019-03" db="EMBL/GenBank/DDBJ databases">
        <title>New insights into Acidothiobacillus thiooxidans sulfur metabolism through coupled gene expression, solution geochemistry, microscopy and spectroscopy analyses.</title>
        <authorList>
            <person name="Camacho D."/>
            <person name="Frazao R."/>
            <person name="Fouillen A."/>
            <person name="Nanci A."/>
            <person name="Lang B.F."/>
            <person name="Apte S.C."/>
            <person name="Baron C."/>
            <person name="Warren L.A."/>
        </authorList>
    </citation>
    <scope>NUCLEOTIDE SEQUENCE [LARGE SCALE GENOMIC DNA]</scope>
    <source>
        <strain evidence="11 12">ATCC 19377</strain>
    </source>
</reference>
<dbReference type="EC" id="6.3.5.1" evidence="7 8"/>
<dbReference type="InterPro" id="IPR014445">
    <property type="entry name" value="Gln-dep_NAD_synthase"/>
</dbReference>
<feature type="active site" description="For glutaminase activity" evidence="7">
    <location>
        <position position="107"/>
    </location>
</feature>
<dbReference type="SUPFAM" id="SSF52402">
    <property type="entry name" value="Adenine nucleotide alpha hydrolases-like"/>
    <property type="match status" value="1"/>
</dbReference>
<dbReference type="NCBIfam" id="NF010588">
    <property type="entry name" value="PRK13981.1"/>
    <property type="match status" value="1"/>
</dbReference>
<name>A0A543Q170_ACITH</name>
<dbReference type="CDD" id="cd07570">
    <property type="entry name" value="GAT_Gln-NAD-synth"/>
    <property type="match status" value="1"/>
</dbReference>
<comment type="pathway">
    <text evidence="1 7 8">Cofactor biosynthesis; NAD(+) biosynthesis; NAD(+) from deamido-NAD(+) (L-Gln route): step 1/1.</text>
</comment>
<proteinExistence type="inferred from homology"/>
<comment type="caution">
    <text evidence="7">Lacks conserved residue(s) required for the propagation of feature annotation.</text>
</comment>
<dbReference type="GO" id="GO:0005524">
    <property type="term" value="F:ATP binding"/>
    <property type="evidence" value="ECO:0007669"/>
    <property type="project" value="UniProtKB-UniRule"/>
</dbReference>
<feature type="active site" description="Proton acceptor; for glutaminase activity" evidence="7">
    <location>
        <position position="41"/>
    </location>
</feature>
<keyword evidence="3 7" id="KW-0436">Ligase</keyword>
<dbReference type="PANTHER" id="PTHR23090:SF9">
    <property type="entry name" value="GLUTAMINE-DEPENDENT NAD(+) SYNTHETASE"/>
    <property type="match status" value="1"/>
</dbReference>
<dbReference type="InterPro" id="IPR003694">
    <property type="entry name" value="NAD_synthase"/>
</dbReference>
<sequence length="553" mass="60188">MRVALAQCNVWVGDIDRNVALILKAAQEAKAGGADLLVTPELALCGYPPEDLLLREDFVQACAEAVKTLAAQTPLPLLLGHPQRVNTRLYNCASLLRNGQVEAVYHKHCLPNYAVFDELRYFTPGTQPLTFDCAGVSCAVAICEDVWCGSEVAQASRDQGAELLVVLNASPYHRHKQGEREGRLAALATQTQMPICYANLVGGQDELVFDGRSFVVDAQGRLVARGPICETAVILTDFEKTTQGLQVKDDTALIAAADTETEVYAVLTLGVRDYVRKNHFPGIVLGLSGGVDSALTLAIAVDALGAEQVHALIMPSRYTAEMSVADAIAEALSLGVSYDLISIEPVFQAYLQTLAPLFEGRPVDTTEENLQARVRAGLLMAYSNKFGHLLVTTGNKSEIAVGYATLYGDMAGGFAVIKDIPKTLVYRLARYRNQHALVIPERVLTRPPSAELAPDQQDQDSLPSYEVLDAIIAAYVENDRSAAELIASGFAADTVQRILKLIDRAEYKRRQAAPGVRISTRAFGKDRRYPITNGYASWGGHHKLNEEQHHEKN</sequence>
<evidence type="ECO:0000256" key="4">
    <source>
        <dbReference type="ARBA" id="ARBA00022741"/>
    </source>
</evidence>
<dbReference type="CDD" id="cd00553">
    <property type="entry name" value="NAD_synthase"/>
    <property type="match status" value="1"/>
</dbReference>
<dbReference type="AlphaFoldDB" id="A0A543Q170"/>
<dbReference type="GO" id="GO:0005737">
    <property type="term" value="C:cytoplasm"/>
    <property type="evidence" value="ECO:0007669"/>
    <property type="project" value="InterPro"/>
</dbReference>
<keyword evidence="4 7" id="KW-0547">Nucleotide-binding</keyword>
<feature type="active site" description="Nucleophile; for glutaminase activity" evidence="7">
    <location>
        <position position="143"/>
    </location>
</feature>
<feature type="binding site" evidence="7">
    <location>
        <position position="369"/>
    </location>
    <ligand>
        <name>deamido-NAD(+)</name>
        <dbReference type="ChEBI" id="CHEBI:58437"/>
        <note>ligand shared between two neighboring subunits</note>
    </ligand>
</feature>
<dbReference type="GO" id="GO:0003952">
    <property type="term" value="F:NAD+ synthase (glutamine-hydrolyzing) activity"/>
    <property type="evidence" value="ECO:0007669"/>
    <property type="project" value="UniProtKB-UniRule"/>
</dbReference>
<feature type="binding site" evidence="7">
    <location>
        <position position="508"/>
    </location>
    <ligand>
        <name>deamido-NAD(+)</name>
        <dbReference type="ChEBI" id="CHEBI:58437"/>
        <note>ligand shared between two neighboring subunits</note>
    </ligand>
</feature>
<evidence type="ECO:0000256" key="8">
    <source>
        <dbReference type="PIRNR" id="PIRNR006630"/>
    </source>
</evidence>
<dbReference type="PANTHER" id="PTHR23090">
    <property type="entry name" value="NH 3 /GLUTAMINE-DEPENDENT NAD + SYNTHETASE"/>
    <property type="match status" value="1"/>
</dbReference>
<comment type="similarity">
    <text evidence="2 7 8">In the C-terminal section; belongs to the NAD synthetase family.</text>
</comment>
<feature type="binding site" evidence="7">
    <location>
        <begin position="286"/>
        <end position="293"/>
    </location>
    <ligand>
        <name>ATP</name>
        <dbReference type="ChEBI" id="CHEBI:30616"/>
    </ligand>
</feature>
<accession>A0A543Q170</accession>
<comment type="catalytic activity">
    <reaction evidence="7 8">
        <text>deamido-NAD(+) + L-glutamine + ATP + H2O = L-glutamate + AMP + diphosphate + NAD(+) + H(+)</text>
        <dbReference type="Rhea" id="RHEA:24384"/>
        <dbReference type="ChEBI" id="CHEBI:15377"/>
        <dbReference type="ChEBI" id="CHEBI:15378"/>
        <dbReference type="ChEBI" id="CHEBI:29985"/>
        <dbReference type="ChEBI" id="CHEBI:30616"/>
        <dbReference type="ChEBI" id="CHEBI:33019"/>
        <dbReference type="ChEBI" id="CHEBI:57540"/>
        <dbReference type="ChEBI" id="CHEBI:58359"/>
        <dbReference type="ChEBI" id="CHEBI:58437"/>
        <dbReference type="ChEBI" id="CHEBI:456215"/>
        <dbReference type="EC" id="6.3.5.1"/>
    </reaction>
</comment>
<evidence type="ECO:0000313" key="11">
    <source>
        <dbReference type="EMBL" id="TQN50087.1"/>
    </source>
</evidence>
<dbReference type="GO" id="GO:0004359">
    <property type="term" value="F:glutaminase activity"/>
    <property type="evidence" value="ECO:0007669"/>
    <property type="project" value="InterPro"/>
</dbReference>
<feature type="binding site" evidence="7">
    <location>
        <position position="176"/>
    </location>
    <ligand>
        <name>L-glutamine</name>
        <dbReference type="ChEBI" id="CHEBI:58359"/>
    </ligand>
</feature>
<dbReference type="Gene3D" id="3.60.110.10">
    <property type="entry name" value="Carbon-nitrogen hydrolase"/>
    <property type="match status" value="1"/>
</dbReference>
<dbReference type="InterPro" id="IPR014729">
    <property type="entry name" value="Rossmann-like_a/b/a_fold"/>
</dbReference>
<dbReference type="Proteomes" id="UP000315403">
    <property type="component" value="Unassembled WGS sequence"/>
</dbReference>